<dbReference type="InterPro" id="IPR000719">
    <property type="entry name" value="Prot_kinase_dom"/>
</dbReference>
<dbReference type="SUPFAM" id="SSF56112">
    <property type="entry name" value="Protein kinase-like (PK-like)"/>
    <property type="match status" value="1"/>
</dbReference>
<keyword evidence="1" id="KW-0547">Nucleotide-binding</keyword>
<name>A0ABN7UHX2_GIGMA</name>
<feature type="binding site" evidence="1">
    <location>
        <position position="77"/>
    </location>
    <ligand>
        <name>ATP</name>
        <dbReference type="ChEBI" id="CHEBI:30616"/>
    </ligand>
</feature>
<dbReference type="Gene3D" id="3.30.200.20">
    <property type="entry name" value="Phosphorylase Kinase, domain 1"/>
    <property type="match status" value="1"/>
</dbReference>
<evidence type="ECO:0000313" key="4">
    <source>
        <dbReference type="Proteomes" id="UP000789901"/>
    </source>
</evidence>
<dbReference type="InterPro" id="IPR017441">
    <property type="entry name" value="Protein_kinase_ATP_BS"/>
</dbReference>
<dbReference type="EMBL" id="CAJVQB010002769">
    <property type="protein sequence ID" value="CAG8586471.1"/>
    <property type="molecule type" value="Genomic_DNA"/>
</dbReference>
<proteinExistence type="predicted"/>
<evidence type="ECO:0000313" key="3">
    <source>
        <dbReference type="EMBL" id="CAG8586471.1"/>
    </source>
</evidence>
<feature type="domain" description="Protein kinase" evidence="2">
    <location>
        <begin position="50"/>
        <end position="114"/>
    </location>
</feature>
<dbReference type="Proteomes" id="UP000789901">
    <property type="component" value="Unassembled WGS sequence"/>
</dbReference>
<reference evidence="3 4" key="1">
    <citation type="submission" date="2021-06" db="EMBL/GenBank/DDBJ databases">
        <authorList>
            <person name="Kallberg Y."/>
            <person name="Tangrot J."/>
            <person name="Rosling A."/>
        </authorList>
    </citation>
    <scope>NUCLEOTIDE SEQUENCE [LARGE SCALE GENOMIC DNA]</scope>
    <source>
        <strain evidence="3 4">120-4 pot B 10/14</strain>
    </source>
</reference>
<gene>
    <name evidence="3" type="ORF">GMARGA_LOCUS6199</name>
</gene>
<accession>A0ABN7UHX2</accession>
<evidence type="ECO:0000259" key="2">
    <source>
        <dbReference type="PROSITE" id="PS50011"/>
    </source>
</evidence>
<dbReference type="PROSITE" id="PS00107">
    <property type="entry name" value="PROTEIN_KINASE_ATP"/>
    <property type="match status" value="1"/>
</dbReference>
<protein>
    <submittedName>
        <fullName evidence="3">3513_t:CDS:1</fullName>
    </submittedName>
</protein>
<keyword evidence="1" id="KW-0067">ATP-binding</keyword>
<organism evidence="3 4">
    <name type="scientific">Gigaspora margarita</name>
    <dbReference type="NCBI Taxonomy" id="4874"/>
    <lineage>
        <taxon>Eukaryota</taxon>
        <taxon>Fungi</taxon>
        <taxon>Fungi incertae sedis</taxon>
        <taxon>Mucoromycota</taxon>
        <taxon>Glomeromycotina</taxon>
        <taxon>Glomeromycetes</taxon>
        <taxon>Diversisporales</taxon>
        <taxon>Gigasporaceae</taxon>
        <taxon>Gigaspora</taxon>
    </lineage>
</organism>
<sequence length="114" mass="13074">MPKPFINLFLCDKSSSKGPKIDKGNPLRYYEWIEKNLERGVIQILDHSKFRDINEIGRGGHGVVFSAEYCGENIVFKELKNNKIRTIVNELKQHVTVNNSENVIRFLGITIGKN</sequence>
<evidence type="ECO:0000256" key="1">
    <source>
        <dbReference type="PROSITE-ProRule" id="PRU10141"/>
    </source>
</evidence>
<dbReference type="InterPro" id="IPR011009">
    <property type="entry name" value="Kinase-like_dom_sf"/>
</dbReference>
<dbReference type="PROSITE" id="PS50011">
    <property type="entry name" value="PROTEIN_KINASE_DOM"/>
    <property type="match status" value="1"/>
</dbReference>
<keyword evidence="4" id="KW-1185">Reference proteome</keyword>
<comment type="caution">
    <text evidence="3">The sequence shown here is derived from an EMBL/GenBank/DDBJ whole genome shotgun (WGS) entry which is preliminary data.</text>
</comment>